<sequence length="274" mass="30432">MDSSTNSLDDASADSSAGFPDRASVMEVRLQAQEDEITLLKSSLADALRRIRLHDQLLPQPSDSVVTNGHSGSPVPMTPKPRPATLDRSTQTEAPLPGPDNGPDRVPLHRRVQSLQLEDALPPGQPLAEGTRAKLHRVPGLEEEEEEEDEDEEGAEQEKELSWTSSVEEPIQPTTIRSLQREDFQDGSCSPELLGSASVRTSDSNLSARSGPLSRIQEGEKKPLWVIPPSPRLHNHEILRTNPTRDIQTRGEGQLRVMSCINIFIYIYIYIYIY</sequence>
<evidence type="ECO:0000256" key="2">
    <source>
        <dbReference type="SAM" id="Phobius"/>
    </source>
</evidence>
<comment type="caution">
    <text evidence="3">The sequence shown here is derived from an EMBL/GenBank/DDBJ whole genome shotgun (WGS) entry which is preliminary data.</text>
</comment>
<organism evidence="3 4">
    <name type="scientific">Liparis tanakae</name>
    <name type="common">Tanaka's snailfish</name>
    <dbReference type="NCBI Taxonomy" id="230148"/>
    <lineage>
        <taxon>Eukaryota</taxon>
        <taxon>Metazoa</taxon>
        <taxon>Chordata</taxon>
        <taxon>Craniata</taxon>
        <taxon>Vertebrata</taxon>
        <taxon>Euteleostomi</taxon>
        <taxon>Actinopterygii</taxon>
        <taxon>Neopterygii</taxon>
        <taxon>Teleostei</taxon>
        <taxon>Neoteleostei</taxon>
        <taxon>Acanthomorphata</taxon>
        <taxon>Eupercaria</taxon>
        <taxon>Perciformes</taxon>
        <taxon>Cottioidei</taxon>
        <taxon>Cottales</taxon>
        <taxon>Liparidae</taxon>
        <taxon>Liparis</taxon>
    </lineage>
</organism>
<feature type="region of interest" description="Disordered" evidence="1">
    <location>
        <begin position="55"/>
        <end position="213"/>
    </location>
</feature>
<evidence type="ECO:0000256" key="1">
    <source>
        <dbReference type="SAM" id="MobiDB-lite"/>
    </source>
</evidence>
<feature type="transmembrane region" description="Helical" evidence="2">
    <location>
        <begin position="255"/>
        <end position="273"/>
    </location>
</feature>
<keyword evidence="2" id="KW-1133">Transmembrane helix</keyword>
<reference evidence="3 4" key="1">
    <citation type="submission" date="2019-03" db="EMBL/GenBank/DDBJ databases">
        <title>First draft genome of Liparis tanakae, snailfish: a comprehensive survey of snailfish specific genes.</title>
        <authorList>
            <person name="Kim W."/>
            <person name="Song I."/>
            <person name="Jeong J.-H."/>
            <person name="Kim D."/>
            <person name="Kim S."/>
            <person name="Ryu S."/>
            <person name="Song J.Y."/>
            <person name="Lee S.K."/>
        </authorList>
    </citation>
    <scope>NUCLEOTIDE SEQUENCE [LARGE SCALE GENOMIC DNA]</scope>
    <source>
        <tissue evidence="3">Muscle</tissue>
    </source>
</reference>
<gene>
    <name evidence="3" type="primary">EML4_0</name>
    <name evidence="3" type="ORF">EYF80_032690</name>
</gene>
<evidence type="ECO:0000313" key="4">
    <source>
        <dbReference type="Proteomes" id="UP000314294"/>
    </source>
</evidence>
<accession>A0A4Z2GVI7</accession>
<feature type="compositionally biased region" description="Acidic residues" evidence="1">
    <location>
        <begin position="141"/>
        <end position="155"/>
    </location>
</feature>
<dbReference type="AlphaFoldDB" id="A0A4Z2GVI7"/>
<evidence type="ECO:0000313" key="3">
    <source>
        <dbReference type="EMBL" id="TNN57105.1"/>
    </source>
</evidence>
<keyword evidence="4" id="KW-1185">Reference proteome</keyword>
<dbReference type="EMBL" id="SRLO01000413">
    <property type="protein sequence ID" value="TNN57105.1"/>
    <property type="molecule type" value="Genomic_DNA"/>
</dbReference>
<dbReference type="Proteomes" id="UP000314294">
    <property type="component" value="Unassembled WGS sequence"/>
</dbReference>
<proteinExistence type="predicted"/>
<feature type="compositionally biased region" description="Polar residues" evidence="1">
    <location>
        <begin position="59"/>
        <end position="71"/>
    </location>
</feature>
<name>A0A4Z2GVI7_9TELE</name>
<feature type="compositionally biased region" description="Low complexity" evidence="1">
    <location>
        <begin position="1"/>
        <end position="17"/>
    </location>
</feature>
<keyword evidence="2" id="KW-0472">Membrane</keyword>
<dbReference type="CDD" id="cd21949">
    <property type="entry name" value="TD_EMAP3"/>
    <property type="match status" value="1"/>
</dbReference>
<dbReference type="OrthoDB" id="8960867at2759"/>
<protein>
    <submittedName>
        <fullName evidence="3">Echinoderm microtubule-associated protein-like 4</fullName>
    </submittedName>
</protein>
<feature type="compositionally biased region" description="Polar residues" evidence="1">
    <location>
        <begin position="162"/>
        <end position="178"/>
    </location>
</feature>
<keyword evidence="2" id="KW-0812">Transmembrane</keyword>
<feature type="region of interest" description="Disordered" evidence="1">
    <location>
        <begin position="1"/>
        <end position="22"/>
    </location>
</feature>
<feature type="compositionally biased region" description="Polar residues" evidence="1">
    <location>
        <begin position="198"/>
        <end position="208"/>
    </location>
</feature>